<dbReference type="Gene3D" id="1.10.10.60">
    <property type="entry name" value="Homeodomain-like"/>
    <property type="match status" value="2"/>
</dbReference>
<feature type="compositionally biased region" description="Polar residues" evidence="1">
    <location>
        <begin position="1"/>
        <end position="22"/>
    </location>
</feature>
<proteinExistence type="predicted"/>
<dbReference type="InterPro" id="IPR002711">
    <property type="entry name" value="HNH"/>
</dbReference>
<dbReference type="GO" id="GO:0008270">
    <property type="term" value="F:zinc ion binding"/>
    <property type="evidence" value="ECO:0007669"/>
    <property type="project" value="InterPro"/>
</dbReference>
<dbReference type="EMBL" id="AOII01000099">
    <property type="protein sequence ID" value="ELY73208.1"/>
    <property type="molecule type" value="Genomic_DNA"/>
</dbReference>
<dbReference type="GO" id="GO:0004519">
    <property type="term" value="F:endonuclease activity"/>
    <property type="evidence" value="ECO:0007669"/>
    <property type="project" value="InterPro"/>
</dbReference>
<dbReference type="Proteomes" id="UP000011618">
    <property type="component" value="Unassembled WGS sequence"/>
</dbReference>
<dbReference type="eggNOG" id="arCOG03899">
    <property type="taxonomic scope" value="Archaea"/>
</dbReference>
<dbReference type="Pfam" id="PF01844">
    <property type="entry name" value="HNH"/>
    <property type="match status" value="1"/>
</dbReference>
<evidence type="ECO:0000313" key="4">
    <source>
        <dbReference type="Proteomes" id="UP000011618"/>
    </source>
</evidence>
<dbReference type="GO" id="GO:0003676">
    <property type="term" value="F:nucleic acid binding"/>
    <property type="evidence" value="ECO:0007669"/>
    <property type="project" value="InterPro"/>
</dbReference>
<dbReference type="SMART" id="SM00507">
    <property type="entry name" value="HNHc"/>
    <property type="match status" value="1"/>
</dbReference>
<dbReference type="Gene3D" id="1.10.30.50">
    <property type="match status" value="1"/>
</dbReference>
<sequence>MIEQNPQSQDDGAITDYQSSGEAGQRVRARERANDDDSAEATTPDETYRNREWLHAEYVGNERPITEIASQLDVSPSTIQNWLDRHDIETRDQSVSRSDGDIEKLQNESWLETQYVERESSICEIGAELNVSASTVSNWLDRHGIEMRTQSESQTDGDISLLQDRSWLQEHYIEQQLSAPEVADKAGVSKSAVYTWLDQHGIETRSMSEAKADGDTEPLQDPEWLREQYHDGEQSTYDIAAECGVTRPTVCNWMRRHGIQFRDQTDGDVEQLLDGEWLREQYCEQDRPTTAIADELGLDHRTVRKYMDKHGIDRKYRGKHHHMWKGGGVEYYGPSWPQQRAKTLRRDDFECQNCGIGRDDHYEKFDLDLNVHHVQPFRTFDSAAIANQLDNLVTLCHSCHLKIERTNEVSEQ</sequence>
<comment type="caution">
    <text evidence="3">The sequence shown here is derived from an EMBL/GenBank/DDBJ whole genome shotgun (WGS) entry which is preliminary data.</text>
</comment>
<protein>
    <submittedName>
        <fullName evidence="3">HNH nuclease</fullName>
    </submittedName>
</protein>
<gene>
    <name evidence="3" type="ORF">C487_17440</name>
</gene>
<evidence type="ECO:0000259" key="2">
    <source>
        <dbReference type="SMART" id="SM00507"/>
    </source>
</evidence>
<feature type="domain" description="HNH nuclease" evidence="2">
    <location>
        <begin position="338"/>
        <end position="401"/>
    </location>
</feature>
<reference evidence="3 4" key="1">
    <citation type="journal article" date="2014" name="PLoS Genet.">
        <title>Phylogenetically driven sequencing of extremely halophilic archaea reveals strategies for static and dynamic osmo-response.</title>
        <authorList>
            <person name="Becker E.A."/>
            <person name="Seitzer P.M."/>
            <person name="Tritt A."/>
            <person name="Larsen D."/>
            <person name="Krusor M."/>
            <person name="Yao A.I."/>
            <person name="Wu D."/>
            <person name="Madern D."/>
            <person name="Eisen J.A."/>
            <person name="Darling A.E."/>
            <person name="Facciotti M.T."/>
        </authorList>
    </citation>
    <scope>NUCLEOTIDE SEQUENCE [LARGE SCALE GENOMIC DNA]</scope>
    <source>
        <strain evidence="3 4">DSM 3751</strain>
    </source>
</reference>
<dbReference type="PATRIC" id="fig|1227495.3.peg.3488"/>
<dbReference type="InterPro" id="IPR003615">
    <property type="entry name" value="HNH_nuc"/>
</dbReference>
<dbReference type="eggNOG" id="arCOG03898">
    <property type="taxonomic scope" value="Archaea"/>
</dbReference>
<accession>L9YJU9</accession>
<evidence type="ECO:0000313" key="3">
    <source>
        <dbReference type="EMBL" id="ELY73208.1"/>
    </source>
</evidence>
<name>L9YJU9_9EURY</name>
<dbReference type="AlphaFoldDB" id="L9YJU9"/>
<evidence type="ECO:0000256" key="1">
    <source>
        <dbReference type="SAM" id="MobiDB-lite"/>
    </source>
</evidence>
<organism evidence="3 4">
    <name type="scientific">Natrinema pallidum DSM 3751</name>
    <dbReference type="NCBI Taxonomy" id="1227495"/>
    <lineage>
        <taxon>Archaea</taxon>
        <taxon>Methanobacteriati</taxon>
        <taxon>Methanobacteriota</taxon>
        <taxon>Stenosarchaea group</taxon>
        <taxon>Halobacteria</taxon>
        <taxon>Halobacteriales</taxon>
        <taxon>Natrialbaceae</taxon>
        <taxon>Natrinema</taxon>
    </lineage>
</organism>
<feature type="region of interest" description="Disordered" evidence="1">
    <location>
        <begin position="1"/>
        <end position="48"/>
    </location>
</feature>
<dbReference type="CDD" id="cd00085">
    <property type="entry name" value="HNHc"/>
    <property type="match status" value="1"/>
</dbReference>